<feature type="transmembrane region" description="Helical" evidence="1">
    <location>
        <begin position="129"/>
        <end position="151"/>
    </location>
</feature>
<evidence type="ECO:0000256" key="1">
    <source>
        <dbReference type="SAM" id="Phobius"/>
    </source>
</evidence>
<comment type="caution">
    <text evidence="3">The sequence shown here is derived from an EMBL/GenBank/DDBJ whole genome shotgun (WGS) entry which is preliminary data.</text>
</comment>
<keyword evidence="1" id="KW-0812">Transmembrane</keyword>
<keyword evidence="1" id="KW-0472">Membrane</keyword>
<gene>
    <name evidence="3" type="ORF">A3196_03515</name>
</gene>
<evidence type="ECO:0000256" key="2">
    <source>
        <dbReference type="SAM" id="SignalP"/>
    </source>
</evidence>
<organism evidence="3 4">
    <name type="scientific">Candidatus Thiodiazotropha endoloripes</name>
    <dbReference type="NCBI Taxonomy" id="1818881"/>
    <lineage>
        <taxon>Bacteria</taxon>
        <taxon>Pseudomonadati</taxon>
        <taxon>Pseudomonadota</taxon>
        <taxon>Gammaproteobacteria</taxon>
        <taxon>Chromatiales</taxon>
        <taxon>Sedimenticolaceae</taxon>
        <taxon>Candidatus Thiodiazotropha</taxon>
    </lineage>
</organism>
<evidence type="ECO:0008006" key="5">
    <source>
        <dbReference type="Google" id="ProtNLM"/>
    </source>
</evidence>
<dbReference type="RefSeq" id="WP_069015238.1">
    <property type="nucleotide sequence ID" value="NZ_LVJY01000003.1"/>
</dbReference>
<feature type="chain" id="PRO_5009119006" description="PEP-CTERM protein-sorting domain-containing protein" evidence="2">
    <location>
        <begin position="25"/>
        <end position="157"/>
    </location>
</feature>
<feature type="signal peptide" evidence="2">
    <location>
        <begin position="1"/>
        <end position="24"/>
    </location>
</feature>
<keyword evidence="1" id="KW-1133">Transmembrane helix</keyword>
<keyword evidence="2" id="KW-0732">Signal</keyword>
<dbReference type="AlphaFoldDB" id="A0A1E2UMG8"/>
<accession>A0A1E2UMG8</accession>
<name>A0A1E2UMG8_9GAMM</name>
<evidence type="ECO:0000313" key="4">
    <source>
        <dbReference type="Proteomes" id="UP000094849"/>
    </source>
</evidence>
<proteinExistence type="predicted"/>
<sequence length="157" mass="16917">MKKLMLRSIALMAILMTTSIGIQAASYDAGVFAAQGDSYATPQPIGNFLDSYSLTIDVPSLELNISGTHEGMFQDDLLLTNLTTNEQFHLGNMFSETFILSAGDYIFTLSGFALNALDPKIGSDYDLTMSAVPLPAAGWLFAAALIGFVSYSRRVNV</sequence>
<reference evidence="3 4" key="1">
    <citation type="submission" date="2016-03" db="EMBL/GenBank/DDBJ databases">
        <title>Chemosynthetic sulphur-oxidizing symbionts of marine invertebrate animals are capable of nitrogen fixation.</title>
        <authorList>
            <person name="Petersen J.M."/>
            <person name="Kemper A."/>
            <person name="Gruber-Vodicka H."/>
            <person name="Cardini U."/>
            <person name="Geest Mvander."/>
            <person name="Kleiner M."/>
            <person name="Bulgheresi S."/>
            <person name="Fussmann M."/>
            <person name="Herbold C."/>
            <person name="Seah B.K.B."/>
            <person name="Antony C.Paul."/>
            <person name="Liu D."/>
            <person name="Belitz A."/>
            <person name="Weber M."/>
        </authorList>
    </citation>
    <scope>NUCLEOTIDE SEQUENCE [LARGE SCALE GENOMIC DNA]</scope>
    <source>
        <strain evidence="3">G_D</strain>
    </source>
</reference>
<keyword evidence="4" id="KW-1185">Reference proteome</keyword>
<dbReference type="Proteomes" id="UP000094849">
    <property type="component" value="Unassembled WGS sequence"/>
</dbReference>
<dbReference type="OrthoDB" id="5572386at2"/>
<protein>
    <recommendedName>
        <fullName evidence="5">PEP-CTERM protein-sorting domain-containing protein</fullName>
    </recommendedName>
</protein>
<evidence type="ECO:0000313" key="3">
    <source>
        <dbReference type="EMBL" id="ODB95907.1"/>
    </source>
</evidence>
<dbReference type="EMBL" id="LVJZ01000003">
    <property type="protein sequence ID" value="ODB95907.1"/>
    <property type="molecule type" value="Genomic_DNA"/>
</dbReference>